<gene>
    <name evidence="2" type="ORF">B296_00012999</name>
</gene>
<sequence>MHRVDAVGNSLGVLRKLAEGIGSLPGWCKGVRQKKTETHRKIIEGSQKACRDSLGDSPKGSESSLGTHWEITGEETKRLTASMSKVTGLVEVRS</sequence>
<feature type="compositionally biased region" description="Basic and acidic residues" evidence="1">
    <location>
        <begin position="43"/>
        <end position="54"/>
    </location>
</feature>
<evidence type="ECO:0000313" key="2">
    <source>
        <dbReference type="EMBL" id="RRT84861.1"/>
    </source>
</evidence>
<proteinExistence type="predicted"/>
<protein>
    <submittedName>
        <fullName evidence="2">Uncharacterized protein</fullName>
    </submittedName>
</protein>
<reference evidence="2 3" key="1">
    <citation type="journal article" date="2014" name="Agronomy (Basel)">
        <title>A Draft Genome Sequence for Ensete ventricosum, the Drought-Tolerant Tree Against Hunger.</title>
        <authorList>
            <person name="Harrison J."/>
            <person name="Moore K.A."/>
            <person name="Paszkiewicz K."/>
            <person name="Jones T."/>
            <person name="Grant M."/>
            <person name="Ambacheew D."/>
            <person name="Muzemil S."/>
            <person name="Studholme D.J."/>
        </authorList>
    </citation>
    <scope>NUCLEOTIDE SEQUENCE [LARGE SCALE GENOMIC DNA]</scope>
</reference>
<dbReference type="Proteomes" id="UP000287651">
    <property type="component" value="Unassembled WGS sequence"/>
</dbReference>
<dbReference type="EMBL" id="AMZH03000218">
    <property type="protein sequence ID" value="RRT84861.1"/>
    <property type="molecule type" value="Genomic_DNA"/>
</dbReference>
<accession>A0A427B8Q6</accession>
<dbReference type="AlphaFoldDB" id="A0A427B8Q6"/>
<name>A0A427B8Q6_ENSVE</name>
<organism evidence="2 3">
    <name type="scientific">Ensete ventricosum</name>
    <name type="common">Abyssinian banana</name>
    <name type="synonym">Musa ensete</name>
    <dbReference type="NCBI Taxonomy" id="4639"/>
    <lineage>
        <taxon>Eukaryota</taxon>
        <taxon>Viridiplantae</taxon>
        <taxon>Streptophyta</taxon>
        <taxon>Embryophyta</taxon>
        <taxon>Tracheophyta</taxon>
        <taxon>Spermatophyta</taxon>
        <taxon>Magnoliopsida</taxon>
        <taxon>Liliopsida</taxon>
        <taxon>Zingiberales</taxon>
        <taxon>Musaceae</taxon>
        <taxon>Ensete</taxon>
    </lineage>
</organism>
<evidence type="ECO:0000313" key="3">
    <source>
        <dbReference type="Proteomes" id="UP000287651"/>
    </source>
</evidence>
<evidence type="ECO:0000256" key="1">
    <source>
        <dbReference type="SAM" id="MobiDB-lite"/>
    </source>
</evidence>
<feature type="region of interest" description="Disordered" evidence="1">
    <location>
        <begin position="43"/>
        <end position="73"/>
    </location>
</feature>
<comment type="caution">
    <text evidence="2">The sequence shown here is derived from an EMBL/GenBank/DDBJ whole genome shotgun (WGS) entry which is preliminary data.</text>
</comment>